<evidence type="ECO:0000313" key="2">
    <source>
        <dbReference type="Proteomes" id="UP000582643"/>
    </source>
</evidence>
<protein>
    <submittedName>
        <fullName evidence="1">Uncharacterized protein</fullName>
    </submittedName>
</protein>
<evidence type="ECO:0000313" key="1">
    <source>
        <dbReference type="EMBL" id="MBB4984981.1"/>
    </source>
</evidence>
<keyword evidence="2" id="KW-1185">Reference proteome</keyword>
<proteinExistence type="predicted"/>
<name>A0A7W7U4R8_9ACTN</name>
<dbReference type="EMBL" id="JACHJY010000009">
    <property type="protein sequence ID" value="MBB4984981.1"/>
    <property type="molecule type" value="Genomic_DNA"/>
</dbReference>
<dbReference type="AlphaFoldDB" id="A0A7W7U4R8"/>
<sequence>MTDQPTACSSTRHCARHGFCHRCAPDLADASQYLVKAMSAARIDDERVGALYAQLAATVRDAARQASGQQPDTCHPIDVDGATVLVRGSGDWTDEDRAHAAELARAARRRFESEPRCPSCKHLWTNHQQGACVIRSRSQGVAAVCGCTETESAPAAGLSDTQPAVDRVIVRCTSCEHQDQYHDADGRCWFTVEHGVPERDLVCPCKRRRLTVEEDETR</sequence>
<accession>A0A7W7U4R8</accession>
<dbReference type="RefSeq" id="WP_184932210.1">
    <property type="nucleotide sequence ID" value="NZ_JACHJY010000009.1"/>
</dbReference>
<comment type="caution">
    <text evidence="1">The sequence shown here is derived from an EMBL/GenBank/DDBJ whole genome shotgun (WGS) entry which is preliminary data.</text>
</comment>
<dbReference type="Proteomes" id="UP000582643">
    <property type="component" value="Unassembled WGS sequence"/>
</dbReference>
<gene>
    <name evidence="1" type="ORF">GGE06_005931</name>
</gene>
<organism evidence="1 2">
    <name type="scientific">Streptomyces nymphaeiformis</name>
    <dbReference type="NCBI Taxonomy" id="2663842"/>
    <lineage>
        <taxon>Bacteria</taxon>
        <taxon>Bacillati</taxon>
        <taxon>Actinomycetota</taxon>
        <taxon>Actinomycetes</taxon>
        <taxon>Kitasatosporales</taxon>
        <taxon>Streptomycetaceae</taxon>
        <taxon>Streptomyces</taxon>
    </lineage>
</organism>
<reference evidence="1 2" key="1">
    <citation type="submission" date="2020-08" db="EMBL/GenBank/DDBJ databases">
        <title>Genomic Encyclopedia of Type Strains, Phase III (KMG-III): the genomes of soil and plant-associated and newly described type strains.</title>
        <authorList>
            <person name="Whitman W."/>
        </authorList>
    </citation>
    <scope>NUCLEOTIDE SEQUENCE [LARGE SCALE GENOMIC DNA]</scope>
    <source>
        <strain evidence="1 2">SFB5A</strain>
    </source>
</reference>